<comment type="caution">
    <text evidence="1">The sequence shown here is derived from an EMBL/GenBank/DDBJ whole genome shotgun (WGS) entry which is preliminary data.</text>
</comment>
<accession>A0A9D2RAC1</accession>
<reference evidence="1" key="1">
    <citation type="journal article" date="2021" name="PeerJ">
        <title>Extensive microbial diversity within the chicken gut microbiome revealed by metagenomics and culture.</title>
        <authorList>
            <person name="Gilroy R."/>
            <person name="Ravi A."/>
            <person name="Getino M."/>
            <person name="Pursley I."/>
            <person name="Horton D.L."/>
            <person name="Alikhan N.F."/>
            <person name="Baker D."/>
            <person name="Gharbi K."/>
            <person name="Hall N."/>
            <person name="Watson M."/>
            <person name="Adriaenssens E.M."/>
            <person name="Foster-Nyarko E."/>
            <person name="Jarju S."/>
            <person name="Secka A."/>
            <person name="Antonio M."/>
            <person name="Oren A."/>
            <person name="Chaudhuri R.R."/>
            <person name="La Ragione R."/>
            <person name="Hildebrand F."/>
            <person name="Pallen M.J."/>
        </authorList>
    </citation>
    <scope>NUCLEOTIDE SEQUENCE</scope>
    <source>
        <strain evidence="1">ChiW19-6364</strain>
    </source>
</reference>
<evidence type="ECO:0000313" key="1">
    <source>
        <dbReference type="EMBL" id="HJD39957.1"/>
    </source>
</evidence>
<evidence type="ECO:0000313" key="2">
    <source>
        <dbReference type="Proteomes" id="UP000823850"/>
    </source>
</evidence>
<gene>
    <name evidence="1" type="ORF">H9913_07990</name>
</gene>
<dbReference type="Proteomes" id="UP000823850">
    <property type="component" value="Unassembled WGS sequence"/>
</dbReference>
<protein>
    <submittedName>
        <fullName evidence="1">Uncharacterized protein</fullName>
    </submittedName>
</protein>
<reference evidence="1" key="2">
    <citation type="submission" date="2021-04" db="EMBL/GenBank/DDBJ databases">
        <authorList>
            <person name="Gilroy R."/>
        </authorList>
    </citation>
    <scope>NUCLEOTIDE SEQUENCE</scope>
    <source>
        <strain evidence="1">ChiW19-6364</strain>
    </source>
</reference>
<dbReference type="EMBL" id="DWUX01000143">
    <property type="protein sequence ID" value="HJD39957.1"/>
    <property type="molecule type" value="Genomic_DNA"/>
</dbReference>
<sequence length="167" mass="18367">MKRTTKKTIRTILVLGVLLQGIFGSCLSVKATEISLEQNVIVDGSILTDDSISEKVLYNRTRGNILNRGVARITNNGNGSVNVYGAVLPAVKCDTLRLEMTLQRYEGGGWENIKSYSNISSNASLLSKSYNYSVKRGYYYRVKAACIATKNGTSESQMPITNGIWID</sequence>
<name>A0A9D2RAC1_9FIRM</name>
<dbReference type="Pfam" id="PF19644">
    <property type="entry name" value="DUF6147"/>
    <property type="match status" value="1"/>
</dbReference>
<dbReference type="AlphaFoldDB" id="A0A9D2RAC1"/>
<organism evidence="1 2">
    <name type="scientific">Candidatus Blautia stercoripullorum</name>
    <dbReference type="NCBI Taxonomy" id="2838502"/>
    <lineage>
        <taxon>Bacteria</taxon>
        <taxon>Bacillati</taxon>
        <taxon>Bacillota</taxon>
        <taxon>Clostridia</taxon>
        <taxon>Lachnospirales</taxon>
        <taxon>Lachnospiraceae</taxon>
        <taxon>Blautia</taxon>
    </lineage>
</organism>
<proteinExistence type="predicted"/>
<dbReference type="PROSITE" id="PS51257">
    <property type="entry name" value="PROKAR_LIPOPROTEIN"/>
    <property type="match status" value="1"/>
</dbReference>
<dbReference type="InterPro" id="IPR046145">
    <property type="entry name" value="DUF6147"/>
</dbReference>